<evidence type="ECO:0000313" key="3">
    <source>
        <dbReference type="Proteomes" id="UP001151760"/>
    </source>
</evidence>
<gene>
    <name evidence="2" type="ORF">Tco_1056641</name>
</gene>
<name>A0ABQ5H3A4_9ASTR</name>
<comment type="caution">
    <text evidence="2">The sequence shown here is derived from an EMBL/GenBank/DDBJ whole genome shotgun (WGS) entry which is preliminary data.</text>
</comment>
<protein>
    <recommendedName>
        <fullName evidence="4">Reverse transcriptase Ty1/copia-type domain-containing protein</fullName>
    </recommendedName>
</protein>
<organism evidence="2 3">
    <name type="scientific">Tanacetum coccineum</name>
    <dbReference type="NCBI Taxonomy" id="301880"/>
    <lineage>
        <taxon>Eukaryota</taxon>
        <taxon>Viridiplantae</taxon>
        <taxon>Streptophyta</taxon>
        <taxon>Embryophyta</taxon>
        <taxon>Tracheophyta</taxon>
        <taxon>Spermatophyta</taxon>
        <taxon>Magnoliopsida</taxon>
        <taxon>eudicotyledons</taxon>
        <taxon>Gunneridae</taxon>
        <taxon>Pentapetalae</taxon>
        <taxon>asterids</taxon>
        <taxon>campanulids</taxon>
        <taxon>Asterales</taxon>
        <taxon>Asteraceae</taxon>
        <taxon>Asteroideae</taxon>
        <taxon>Anthemideae</taxon>
        <taxon>Anthemidinae</taxon>
        <taxon>Tanacetum</taxon>
    </lineage>
</organism>
<reference evidence="2" key="1">
    <citation type="journal article" date="2022" name="Int. J. Mol. Sci.">
        <title>Draft Genome of Tanacetum Coccineum: Genomic Comparison of Closely Related Tanacetum-Family Plants.</title>
        <authorList>
            <person name="Yamashiro T."/>
            <person name="Shiraishi A."/>
            <person name="Nakayama K."/>
            <person name="Satake H."/>
        </authorList>
    </citation>
    <scope>NUCLEOTIDE SEQUENCE</scope>
</reference>
<reference evidence="2" key="2">
    <citation type="submission" date="2022-01" db="EMBL/GenBank/DDBJ databases">
        <authorList>
            <person name="Yamashiro T."/>
            <person name="Shiraishi A."/>
            <person name="Satake H."/>
            <person name="Nakayama K."/>
        </authorList>
    </citation>
    <scope>NUCLEOTIDE SEQUENCE</scope>
</reference>
<dbReference type="EMBL" id="BQNB010019154">
    <property type="protein sequence ID" value="GJT82299.1"/>
    <property type="molecule type" value="Genomic_DNA"/>
</dbReference>
<sequence length="369" mass="41180">MIIEIIHVDFDELTTMASEQFSSEPGPKLLTPGIISSGLVPNIPSSTPYVSPTKNDWEILFQPVFDEYLNPPPCVDPQVPAVIAPKPVVSTGTPSSTTIDQDAPSTSTSQTSPETPSLVIPLGVEEADHDIKVAHMDNNPFVEFPIPKTSFEESSTQVVIPNHVHSINQPPKHINKWTKDHLIDNVIGDPSRSISTRQQLQDEALFCYFDALLSSVEPKSYKDTLMESCWIEAMQEELNEFEHLEVWELVPRPDCAICIFIAFAAHMNMVVYQMDVKTTFLNGILCEEKFTKGTVDPTLLVRREGKDILLMSMMGKLSFCLGLQISQSPRCIFLNQSKYALESIKKYGMETCESADTPTVEKSKLDEDP</sequence>
<evidence type="ECO:0000256" key="1">
    <source>
        <dbReference type="SAM" id="MobiDB-lite"/>
    </source>
</evidence>
<evidence type="ECO:0000313" key="2">
    <source>
        <dbReference type="EMBL" id="GJT82299.1"/>
    </source>
</evidence>
<dbReference type="Proteomes" id="UP001151760">
    <property type="component" value="Unassembled WGS sequence"/>
</dbReference>
<feature type="region of interest" description="Disordered" evidence="1">
    <location>
        <begin position="86"/>
        <end position="116"/>
    </location>
</feature>
<evidence type="ECO:0008006" key="4">
    <source>
        <dbReference type="Google" id="ProtNLM"/>
    </source>
</evidence>
<feature type="compositionally biased region" description="Low complexity" evidence="1">
    <location>
        <begin position="87"/>
        <end position="116"/>
    </location>
</feature>
<accession>A0ABQ5H3A4</accession>
<proteinExistence type="predicted"/>
<keyword evidence="3" id="KW-1185">Reference proteome</keyword>